<organism evidence="1 2">
    <name type="scientific">Quercus suber</name>
    <name type="common">Cork oak</name>
    <dbReference type="NCBI Taxonomy" id="58331"/>
    <lineage>
        <taxon>Eukaryota</taxon>
        <taxon>Viridiplantae</taxon>
        <taxon>Streptophyta</taxon>
        <taxon>Embryophyta</taxon>
        <taxon>Tracheophyta</taxon>
        <taxon>Spermatophyta</taxon>
        <taxon>Magnoliopsida</taxon>
        <taxon>eudicotyledons</taxon>
        <taxon>Gunneridae</taxon>
        <taxon>Pentapetalae</taxon>
        <taxon>rosids</taxon>
        <taxon>fabids</taxon>
        <taxon>Fagales</taxon>
        <taxon>Fagaceae</taxon>
        <taxon>Quercus</taxon>
    </lineage>
</organism>
<keyword evidence="2" id="KW-1185">Reference proteome</keyword>
<dbReference type="EMBL" id="PKMF04000095">
    <property type="protein sequence ID" value="KAK7850815.1"/>
    <property type="molecule type" value="Genomic_DNA"/>
</dbReference>
<comment type="caution">
    <text evidence="1">The sequence shown here is derived from an EMBL/GenBank/DDBJ whole genome shotgun (WGS) entry which is preliminary data.</text>
</comment>
<sequence>MRPRGALHSFKVTQHTQLMYLGRRWKQMGLGRRRPR</sequence>
<gene>
    <name evidence="1" type="ORF">CFP56_043649</name>
</gene>
<dbReference type="AlphaFoldDB" id="A0AAW0LHR0"/>
<evidence type="ECO:0000313" key="1">
    <source>
        <dbReference type="EMBL" id="KAK7850815.1"/>
    </source>
</evidence>
<evidence type="ECO:0000313" key="2">
    <source>
        <dbReference type="Proteomes" id="UP000237347"/>
    </source>
</evidence>
<reference evidence="1 2" key="1">
    <citation type="journal article" date="2018" name="Sci. Data">
        <title>The draft genome sequence of cork oak.</title>
        <authorList>
            <person name="Ramos A.M."/>
            <person name="Usie A."/>
            <person name="Barbosa P."/>
            <person name="Barros P.M."/>
            <person name="Capote T."/>
            <person name="Chaves I."/>
            <person name="Simoes F."/>
            <person name="Abreu I."/>
            <person name="Carrasquinho I."/>
            <person name="Faro C."/>
            <person name="Guimaraes J.B."/>
            <person name="Mendonca D."/>
            <person name="Nobrega F."/>
            <person name="Rodrigues L."/>
            <person name="Saibo N.J.M."/>
            <person name="Varela M.C."/>
            <person name="Egas C."/>
            <person name="Matos J."/>
            <person name="Miguel C.M."/>
            <person name="Oliveira M.M."/>
            <person name="Ricardo C.P."/>
            <person name="Goncalves S."/>
        </authorList>
    </citation>
    <scope>NUCLEOTIDE SEQUENCE [LARGE SCALE GENOMIC DNA]</scope>
    <source>
        <strain evidence="2">cv. HL8</strain>
    </source>
</reference>
<dbReference type="Proteomes" id="UP000237347">
    <property type="component" value="Unassembled WGS sequence"/>
</dbReference>
<protein>
    <submittedName>
        <fullName evidence="1">Uncharacterized protein</fullName>
    </submittedName>
</protein>
<proteinExistence type="predicted"/>
<name>A0AAW0LHR0_QUESU</name>
<accession>A0AAW0LHR0</accession>